<proteinExistence type="predicted"/>
<dbReference type="KEGG" id="srt:Srot_0129"/>
<organism evidence="3 4">
    <name type="scientific">Segniliparus rotundus (strain ATCC BAA-972 / CDC 1076 / CIP 108378 / DSM 44985 / JCM 13578)</name>
    <dbReference type="NCBI Taxonomy" id="640132"/>
    <lineage>
        <taxon>Bacteria</taxon>
        <taxon>Bacillati</taxon>
        <taxon>Actinomycetota</taxon>
        <taxon>Actinomycetes</taxon>
        <taxon>Mycobacteriales</taxon>
        <taxon>Segniliparaceae</taxon>
        <taxon>Segniliparus</taxon>
    </lineage>
</organism>
<evidence type="ECO:0000256" key="1">
    <source>
        <dbReference type="SAM" id="MobiDB-lite"/>
    </source>
</evidence>
<dbReference type="AlphaFoldDB" id="D6ZA76"/>
<keyword evidence="2" id="KW-0732">Signal</keyword>
<dbReference type="STRING" id="640132.Srot_0129"/>
<reference evidence="3 4" key="1">
    <citation type="journal article" date="2010" name="Stand. Genomic Sci.">
        <title>Complete genome sequence of Segniliparus rotundus type strain (CDC 1076).</title>
        <authorList>
            <person name="Sikorski J."/>
            <person name="Lapidus A."/>
            <person name="Copeland A."/>
            <person name="Misra M."/>
            <person name="Glavina Del Rio T."/>
            <person name="Nolan M."/>
            <person name="Lucas S."/>
            <person name="Chen F."/>
            <person name="Tice H."/>
            <person name="Cheng J.F."/>
            <person name="Jando M."/>
            <person name="Schneider S."/>
            <person name="Bruce D."/>
            <person name="Goodwin L."/>
            <person name="Pitluck S."/>
            <person name="Liolios K."/>
            <person name="Mikhailova N."/>
            <person name="Pati A."/>
            <person name="Ivanova N."/>
            <person name="Mavromatis K."/>
            <person name="Chen A."/>
            <person name="Palaniappan K."/>
            <person name="Chertkov O."/>
            <person name="Land M."/>
            <person name="Hauser L."/>
            <person name="Chang Y.J."/>
            <person name="Jeffries C.D."/>
            <person name="Brettin T."/>
            <person name="Detter J.C."/>
            <person name="Han C."/>
            <person name="Rohde M."/>
            <person name="Goker M."/>
            <person name="Bristow J."/>
            <person name="Eisen J.A."/>
            <person name="Markowitz V."/>
            <person name="Hugenholtz P."/>
            <person name="Kyrpides N.C."/>
            <person name="Klenk H.P."/>
        </authorList>
    </citation>
    <scope>NUCLEOTIDE SEQUENCE [LARGE SCALE GENOMIC DNA]</scope>
    <source>
        <strain evidence="4">ATCC BAA-972 / CDC 1076 / CIP 108378 / DSM 44985 / JCM 13578</strain>
    </source>
</reference>
<protein>
    <submittedName>
        <fullName evidence="3">Uncharacterized protein</fullName>
    </submittedName>
</protein>
<keyword evidence="4" id="KW-1185">Reference proteome</keyword>
<dbReference type="HOGENOM" id="CLU_1516904_0_0_11"/>
<sequence length="177" mass="19449">MALAALPLVLPLCGSPAHASPDNPCPTERIGDQGDEPWDSMRDDTREGERVSLLKLFQAAYPQATLMREKLLLTAYGPFYAKSNQPTVGGWSRIQRRFHEKLPGIGFSPSGARRAGSGDAEGWVELANPPKNIPPDAQACESRPIVLAMLDGKSFRKAHQYGDDFDGDMYGYFEIKP</sequence>
<accession>D6ZA76</accession>
<gene>
    <name evidence="3" type="ordered locus">Srot_0129</name>
</gene>
<evidence type="ECO:0000313" key="4">
    <source>
        <dbReference type="Proteomes" id="UP000002247"/>
    </source>
</evidence>
<dbReference type="EMBL" id="CP001958">
    <property type="protein sequence ID" value="ADG96618.1"/>
    <property type="molecule type" value="Genomic_DNA"/>
</dbReference>
<evidence type="ECO:0000313" key="3">
    <source>
        <dbReference type="EMBL" id="ADG96618.1"/>
    </source>
</evidence>
<feature type="chain" id="PRO_5003091787" evidence="2">
    <location>
        <begin position="20"/>
        <end position="177"/>
    </location>
</feature>
<evidence type="ECO:0000256" key="2">
    <source>
        <dbReference type="SAM" id="SignalP"/>
    </source>
</evidence>
<dbReference type="Proteomes" id="UP000002247">
    <property type="component" value="Chromosome"/>
</dbReference>
<feature type="region of interest" description="Disordered" evidence="1">
    <location>
        <begin position="18"/>
        <end position="45"/>
    </location>
</feature>
<feature type="signal peptide" evidence="2">
    <location>
        <begin position="1"/>
        <end position="19"/>
    </location>
</feature>
<name>D6ZA76_SEGRD</name>